<feature type="domain" description="Fumarylacetoacetase-like C-terminal" evidence="1">
    <location>
        <begin position="128"/>
        <end position="312"/>
    </location>
</feature>
<dbReference type="InterPro" id="IPR036663">
    <property type="entry name" value="Fumarylacetoacetase_C_sf"/>
</dbReference>
<accession>A0A975CZJ0</accession>
<gene>
    <name evidence="2" type="ORF">HRJ34_17320</name>
</gene>
<evidence type="ECO:0000259" key="1">
    <source>
        <dbReference type="Pfam" id="PF01557"/>
    </source>
</evidence>
<evidence type="ECO:0000313" key="3">
    <source>
        <dbReference type="Proteomes" id="UP000664914"/>
    </source>
</evidence>
<reference evidence="2" key="1">
    <citation type="submission" date="2020-07" db="EMBL/GenBank/DDBJ databases">
        <authorList>
            <person name="Camacho E."/>
        </authorList>
    </citation>
    <scope>NUCLEOTIDE SEQUENCE</scope>
    <source>
        <strain evidence="2">MPO218</strain>
    </source>
</reference>
<dbReference type="AlphaFoldDB" id="A0A975CZJ0"/>
<dbReference type="PANTHER" id="PTHR43211:SF1">
    <property type="entry name" value="BLL6422 PROTEIN"/>
    <property type="match status" value="1"/>
</dbReference>
<organism evidence="2 3">
    <name type="scientific">Rhizorhabdus wittichii</name>
    <dbReference type="NCBI Taxonomy" id="160791"/>
    <lineage>
        <taxon>Bacteria</taxon>
        <taxon>Pseudomonadati</taxon>
        <taxon>Pseudomonadota</taxon>
        <taxon>Alphaproteobacteria</taxon>
        <taxon>Sphingomonadales</taxon>
        <taxon>Sphingomonadaceae</taxon>
        <taxon>Rhizorhabdus</taxon>
    </lineage>
</organism>
<dbReference type="InterPro" id="IPR011234">
    <property type="entry name" value="Fumarylacetoacetase-like_C"/>
</dbReference>
<protein>
    <submittedName>
        <fullName evidence="2">Fumarylacetoacetate hydrolase family protein</fullName>
    </submittedName>
</protein>
<dbReference type="RefSeq" id="WP_208631948.1">
    <property type="nucleotide sequence ID" value="NZ_CP059319.1"/>
</dbReference>
<dbReference type="EMBL" id="CP059319">
    <property type="protein sequence ID" value="QTH20109.1"/>
    <property type="molecule type" value="Genomic_DNA"/>
</dbReference>
<keyword evidence="2" id="KW-0378">Hydrolase</keyword>
<proteinExistence type="predicted"/>
<sequence length="318" mass="34174">MRLVTYERGGVERIGALLDGDRIVDLAGAAGEAPDYFGSMQALIEAGEPALRHARAIVEAAPVGAVVDLRDATLLAPLPRPVKMRDCQLFLEHLQAVGEMMMRQKAGAAGLGVDGSYHLAPIVSERIIYYNCDTTAVCGTGQEAVWPGETDWMDFELEWACIVGKGGRNISLAQAREHIFGYTIFNDLSARDVQLAVMAGQIGPGAGKDFDNSNPIGPCIVTADAIPDPYALTMTASVNGEQWSHGSTASMHHSFEDAIVMLSRDRRLHAGEIIASGTVLSGCGFELQRRLSPGDVVELHVEEIGTLTTTVRQAERRT</sequence>
<dbReference type="PANTHER" id="PTHR43211">
    <property type="entry name" value="FUMARYLACETOACETATE HYDROLASE"/>
    <property type="match status" value="1"/>
</dbReference>
<name>A0A975CZJ0_9SPHN</name>
<dbReference type="SUPFAM" id="SSF56529">
    <property type="entry name" value="FAH"/>
    <property type="match status" value="1"/>
</dbReference>
<dbReference type="Gene3D" id="3.90.850.10">
    <property type="entry name" value="Fumarylacetoacetase-like, C-terminal domain"/>
    <property type="match status" value="1"/>
</dbReference>
<reference evidence="2" key="2">
    <citation type="submission" date="2021-04" db="EMBL/GenBank/DDBJ databases">
        <title>Isolation and genomic analysis of the ibuprofen-degrading bacterium Sphingomonas strain MPO218.</title>
        <authorList>
            <person name="Aulestia M."/>
            <person name="Flores A."/>
            <person name="Mangas E.L."/>
            <person name="Perez-Pulido A.J."/>
            <person name="Santero E."/>
            <person name="Camacho E.M."/>
        </authorList>
    </citation>
    <scope>NUCLEOTIDE SEQUENCE</scope>
    <source>
        <strain evidence="2">MPO218</strain>
    </source>
</reference>
<dbReference type="Proteomes" id="UP000664914">
    <property type="component" value="Chromosome"/>
</dbReference>
<dbReference type="Pfam" id="PF01557">
    <property type="entry name" value="FAA_hydrolase"/>
    <property type="match status" value="1"/>
</dbReference>
<dbReference type="GO" id="GO:0016787">
    <property type="term" value="F:hydrolase activity"/>
    <property type="evidence" value="ECO:0007669"/>
    <property type="project" value="UniProtKB-KW"/>
</dbReference>
<evidence type="ECO:0000313" key="2">
    <source>
        <dbReference type="EMBL" id="QTH20109.1"/>
    </source>
</evidence>